<dbReference type="RefSeq" id="WP_285670037.1">
    <property type="nucleotide sequence ID" value="NZ_BSYI01000003.1"/>
</dbReference>
<keyword evidence="6" id="KW-1185">Reference proteome</keyword>
<comment type="caution">
    <text evidence="5">The sequence shown here is derived from an EMBL/GenBank/DDBJ whole genome shotgun (WGS) entry which is preliminary data.</text>
</comment>
<evidence type="ECO:0000259" key="4">
    <source>
        <dbReference type="PROSITE" id="PS50949"/>
    </source>
</evidence>
<gene>
    <name evidence="5" type="primary">phnF_1</name>
    <name evidence="5" type="ORF">LNKW23_05910</name>
</gene>
<dbReference type="Pfam" id="PF00392">
    <property type="entry name" value="GntR"/>
    <property type="match status" value="1"/>
</dbReference>
<dbReference type="InterPro" id="IPR011663">
    <property type="entry name" value="UTRA"/>
</dbReference>
<evidence type="ECO:0000256" key="1">
    <source>
        <dbReference type="ARBA" id="ARBA00023015"/>
    </source>
</evidence>
<dbReference type="Proteomes" id="UP001239909">
    <property type="component" value="Unassembled WGS sequence"/>
</dbReference>
<evidence type="ECO:0000313" key="5">
    <source>
        <dbReference type="EMBL" id="GMG81378.1"/>
    </source>
</evidence>
<dbReference type="Gene3D" id="3.40.1410.10">
    <property type="entry name" value="Chorismate lyase-like"/>
    <property type="match status" value="1"/>
</dbReference>
<protein>
    <submittedName>
        <fullName evidence="5">Phosphonate metabolism transcriptional regulator PhnF</fullName>
    </submittedName>
</protein>
<keyword evidence="3" id="KW-0804">Transcription</keyword>
<dbReference type="InterPro" id="IPR028978">
    <property type="entry name" value="Chorismate_lyase_/UTRA_dom_sf"/>
</dbReference>
<dbReference type="CDD" id="cd07377">
    <property type="entry name" value="WHTH_GntR"/>
    <property type="match status" value="1"/>
</dbReference>
<dbReference type="SMART" id="SM00345">
    <property type="entry name" value="HTH_GNTR"/>
    <property type="match status" value="1"/>
</dbReference>
<dbReference type="PRINTS" id="PR00035">
    <property type="entry name" value="HTHGNTR"/>
</dbReference>
<dbReference type="Gene3D" id="1.10.10.10">
    <property type="entry name" value="Winged helix-like DNA-binding domain superfamily/Winged helix DNA-binding domain"/>
    <property type="match status" value="1"/>
</dbReference>
<dbReference type="PANTHER" id="PTHR44846:SF1">
    <property type="entry name" value="MANNOSYL-D-GLYCERATE TRANSPORT_METABOLISM SYSTEM REPRESSOR MNGR-RELATED"/>
    <property type="match status" value="1"/>
</dbReference>
<keyword evidence="1" id="KW-0805">Transcription regulation</keyword>
<dbReference type="Pfam" id="PF07702">
    <property type="entry name" value="UTRA"/>
    <property type="match status" value="1"/>
</dbReference>
<dbReference type="PROSITE" id="PS50949">
    <property type="entry name" value="HTH_GNTR"/>
    <property type="match status" value="1"/>
</dbReference>
<sequence>MSETDASGPEDARLVALPLYKRAEEAMRARIADGRWPPGARLPNEPRLAEEFGVSHGTLRKALAALEAQGLVERRPGRGTRVARTTDEAAVYAFLRLWDTGGERVIPEPLSEALAEDTATPAEVEELALAEPRVWRLTRCRGHAGRAVSLERMVLPVARFPELGAHRPLPNSLYPFYESAFRQSVVAARDDLTAEPADAEAAAALSVAEGAPLLCAARVARNLSGEPVELRRSLYLTAGIAYRVDLSK</sequence>
<feature type="domain" description="HTH gntR-type" evidence="4">
    <location>
        <begin position="17"/>
        <end position="85"/>
    </location>
</feature>
<proteinExistence type="predicted"/>
<name>A0ABQ6LDD7_9RHOB</name>
<reference evidence="5 6" key="1">
    <citation type="submission" date="2023-04" db="EMBL/GenBank/DDBJ databases">
        <title>Marinoamorphus aggregata gen. nov., sp. Nov., isolate from tissue of brittle star Ophioplocus japonicus.</title>
        <authorList>
            <person name="Kawano K."/>
            <person name="Sawayama S."/>
            <person name="Nakagawa S."/>
        </authorList>
    </citation>
    <scope>NUCLEOTIDE SEQUENCE [LARGE SCALE GENOMIC DNA]</scope>
    <source>
        <strain evidence="5 6">NKW23</strain>
    </source>
</reference>
<dbReference type="SMART" id="SM00866">
    <property type="entry name" value="UTRA"/>
    <property type="match status" value="1"/>
</dbReference>
<dbReference type="InterPro" id="IPR036388">
    <property type="entry name" value="WH-like_DNA-bd_sf"/>
</dbReference>
<dbReference type="EMBL" id="BSYI01000003">
    <property type="protein sequence ID" value="GMG81378.1"/>
    <property type="molecule type" value="Genomic_DNA"/>
</dbReference>
<organism evidence="5 6">
    <name type="scientific">Paralimibaculum aggregatum</name>
    <dbReference type="NCBI Taxonomy" id="3036245"/>
    <lineage>
        <taxon>Bacteria</taxon>
        <taxon>Pseudomonadati</taxon>
        <taxon>Pseudomonadota</taxon>
        <taxon>Alphaproteobacteria</taxon>
        <taxon>Rhodobacterales</taxon>
        <taxon>Paracoccaceae</taxon>
        <taxon>Paralimibaculum</taxon>
    </lineage>
</organism>
<dbReference type="InterPro" id="IPR036390">
    <property type="entry name" value="WH_DNA-bd_sf"/>
</dbReference>
<keyword evidence="2" id="KW-0238">DNA-binding</keyword>
<dbReference type="InterPro" id="IPR000524">
    <property type="entry name" value="Tscrpt_reg_HTH_GntR"/>
</dbReference>
<dbReference type="PANTHER" id="PTHR44846">
    <property type="entry name" value="MANNOSYL-D-GLYCERATE TRANSPORT/METABOLISM SYSTEM REPRESSOR MNGR-RELATED"/>
    <property type="match status" value="1"/>
</dbReference>
<evidence type="ECO:0000256" key="2">
    <source>
        <dbReference type="ARBA" id="ARBA00023125"/>
    </source>
</evidence>
<dbReference type="SUPFAM" id="SSF46785">
    <property type="entry name" value="Winged helix' DNA-binding domain"/>
    <property type="match status" value="1"/>
</dbReference>
<dbReference type="InterPro" id="IPR050679">
    <property type="entry name" value="Bact_HTH_transcr_reg"/>
</dbReference>
<evidence type="ECO:0000256" key="3">
    <source>
        <dbReference type="ARBA" id="ARBA00023163"/>
    </source>
</evidence>
<dbReference type="SUPFAM" id="SSF64288">
    <property type="entry name" value="Chorismate lyase-like"/>
    <property type="match status" value="1"/>
</dbReference>
<evidence type="ECO:0000313" key="6">
    <source>
        <dbReference type="Proteomes" id="UP001239909"/>
    </source>
</evidence>
<accession>A0ABQ6LDD7</accession>